<feature type="compositionally biased region" description="Basic residues" evidence="1">
    <location>
        <begin position="1"/>
        <end position="10"/>
    </location>
</feature>
<proteinExistence type="predicted"/>
<dbReference type="OrthoDB" id="269956at2759"/>
<feature type="compositionally biased region" description="Acidic residues" evidence="1">
    <location>
        <begin position="22"/>
        <end position="44"/>
    </location>
</feature>
<sequence>MSSTVSHHKQQQIGANNLMANEDQEEDGDEEEEDDEEEEEEEEQNLPIDCYVCHQSPAIYAPLGCKHRTLCKRCAMKQATGGKCKKCGQMFFQLKKH</sequence>
<name>A0A9Q3JIB3_9BASI</name>
<evidence type="ECO:0008006" key="4">
    <source>
        <dbReference type="Google" id="ProtNLM"/>
    </source>
</evidence>
<accession>A0A9Q3JIB3</accession>
<comment type="caution">
    <text evidence="2">The sequence shown here is derived from an EMBL/GenBank/DDBJ whole genome shotgun (WGS) entry which is preliminary data.</text>
</comment>
<evidence type="ECO:0000256" key="1">
    <source>
        <dbReference type="SAM" id="MobiDB-lite"/>
    </source>
</evidence>
<dbReference type="InterPro" id="IPR013083">
    <property type="entry name" value="Znf_RING/FYVE/PHD"/>
</dbReference>
<dbReference type="EMBL" id="AVOT02074673">
    <property type="protein sequence ID" value="MBW0563738.1"/>
    <property type="molecule type" value="Genomic_DNA"/>
</dbReference>
<reference evidence="2" key="1">
    <citation type="submission" date="2021-03" db="EMBL/GenBank/DDBJ databases">
        <title>Draft genome sequence of rust myrtle Austropuccinia psidii MF-1, a brazilian biotype.</title>
        <authorList>
            <person name="Quecine M.C."/>
            <person name="Pachon D.M.R."/>
            <person name="Bonatelli M.L."/>
            <person name="Correr F.H."/>
            <person name="Franceschini L.M."/>
            <person name="Leite T.F."/>
            <person name="Margarido G.R.A."/>
            <person name="Almeida C.A."/>
            <person name="Ferrarezi J.A."/>
            <person name="Labate C.A."/>
        </authorList>
    </citation>
    <scope>NUCLEOTIDE SEQUENCE</scope>
    <source>
        <strain evidence="2">MF-1</strain>
    </source>
</reference>
<keyword evidence="3" id="KW-1185">Reference proteome</keyword>
<dbReference type="Gene3D" id="3.30.40.10">
    <property type="entry name" value="Zinc/RING finger domain, C3HC4 (zinc finger)"/>
    <property type="match status" value="1"/>
</dbReference>
<organism evidence="2 3">
    <name type="scientific">Austropuccinia psidii MF-1</name>
    <dbReference type="NCBI Taxonomy" id="1389203"/>
    <lineage>
        <taxon>Eukaryota</taxon>
        <taxon>Fungi</taxon>
        <taxon>Dikarya</taxon>
        <taxon>Basidiomycota</taxon>
        <taxon>Pucciniomycotina</taxon>
        <taxon>Pucciniomycetes</taxon>
        <taxon>Pucciniales</taxon>
        <taxon>Sphaerophragmiaceae</taxon>
        <taxon>Austropuccinia</taxon>
    </lineage>
</organism>
<dbReference type="AlphaFoldDB" id="A0A9Q3JIB3"/>
<gene>
    <name evidence="2" type="ORF">O181_103453</name>
</gene>
<protein>
    <recommendedName>
        <fullName evidence="4">RING-type domain-containing protein</fullName>
    </recommendedName>
</protein>
<feature type="region of interest" description="Disordered" evidence="1">
    <location>
        <begin position="1"/>
        <end position="45"/>
    </location>
</feature>
<evidence type="ECO:0000313" key="3">
    <source>
        <dbReference type="Proteomes" id="UP000765509"/>
    </source>
</evidence>
<dbReference type="Proteomes" id="UP000765509">
    <property type="component" value="Unassembled WGS sequence"/>
</dbReference>
<evidence type="ECO:0000313" key="2">
    <source>
        <dbReference type="EMBL" id="MBW0563738.1"/>
    </source>
</evidence>